<accession>Q54YM1</accession>
<sequence>MHDTSFTVHIKDEIPTYIFFIDTSGGATNLVEALKLGEVTITNFCMNQKNYFVLLTDGVPTDDPEPIIQKLILKVISIIYINKK</sequence>
<keyword evidence="2" id="KW-1185">Reference proteome</keyword>
<dbReference type="VEuPathDB" id="AmoebaDB:DDB_G0278175"/>
<dbReference type="Proteomes" id="UP000002195">
    <property type="component" value="Unassembled WGS sequence"/>
</dbReference>
<protein>
    <recommendedName>
        <fullName evidence="3">VWFA domain-containing protein</fullName>
    </recommendedName>
</protein>
<dbReference type="SUPFAM" id="SSF53300">
    <property type="entry name" value="vWA-like"/>
    <property type="match status" value="1"/>
</dbReference>
<comment type="caution">
    <text evidence="1">The sequence shown here is derived from an EMBL/GenBank/DDBJ whole genome shotgun (WGS) entry which is preliminary data.</text>
</comment>
<dbReference type="HOGENOM" id="CLU_2532192_0_0_1"/>
<dbReference type="RefSeq" id="XP_642181.1">
    <property type="nucleotide sequence ID" value="XM_637089.1"/>
</dbReference>
<evidence type="ECO:0000313" key="2">
    <source>
        <dbReference type="Proteomes" id="UP000002195"/>
    </source>
</evidence>
<dbReference type="GeneID" id="8621388"/>
<evidence type="ECO:0008006" key="3">
    <source>
        <dbReference type="Google" id="ProtNLM"/>
    </source>
</evidence>
<dbReference type="EMBL" id="AAFI02000023">
    <property type="protein sequence ID" value="EAL68260.1"/>
    <property type="molecule type" value="Genomic_DNA"/>
</dbReference>
<reference evidence="1 2" key="1">
    <citation type="journal article" date="2005" name="Nature">
        <title>The genome of the social amoeba Dictyostelium discoideum.</title>
        <authorList>
            <consortium name="The Dictyostelium discoideum Sequencing Consortium"/>
            <person name="Eichinger L."/>
            <person name="Pachebat J.A."/>
            <person name="Glockner G."/>
            <person name="Rajandream M.A."/>
            <person name="Sucgang R."/>
            <person name="Berriman M."/>
            <person name="Song J."/>
            <person name="Olsen R."/>
            <person name="Szafranski K."/>
            <person name="Xu Q."/>
            <person name="Tunggal B."/>
            <person name="Kummerfeld S."/>
            <person name="Madera M."/>
            <person name="Konfortov B.A."/>
            <person name="Rivero F."/>
            <person name="Bankier A.T."/>
            <person name="Lehmann R."/>
            <person name="Hamlin N."/>
            <person name="Davies R."/>
            <person name="Gaudet P."/>
            <person name="Fey P."/>
            <person name="Pilcher K."/>
            <person name="Chen G."/>
            <person name="Saunders D."/>
            <person name="Sodergren E."/>
            <person name="Davis P."/>
            <person name="Kerhornou A."/>
            <person name="Nie X."/>
            <person name="Hall N."/>
            <person name="Anjard C."/>
            <person name="Hemphill L."/>
            <person name="Bason N."/>
            <person name="Farbrother P."/>
            <person name="Desany B."/>
            <person name="Just E."/>
            <person name="Morio T."/>
            <person name="Rost R."/>
            <person name="Churcher C."/>
            <person name="Cooper J."/>
            <person name="Haydock S."/>
            <person name="van Driessche N."/>
            <person name="Cronin A."/>
            <person name="Goodhead I."/>
            <person name="Muzny D."/>
            <person name="Mourier T."/>
            <person name="Pain A."/>
            <person name="Lu M."/>
            <person name="Harper D."/>
            <person name="Lindsay R."/>
            <person name="Hauser H."/>
            <person name="James K."/>
            <person name="Quiles M."/>
            <person name="Madan Babu M."/>
            <person name="Saito T."/>
            <person name="Buchrieser C."/>
            <person name="Wardroper A."/>
            <person name="Felder M."/>
            <person name="Thangavelu M."/>
            <person name="Johnson D."/>
            <person name="Knights A."/>
            <person name="Loulseged H."/>
            <person name="Mungall K."/>
            <person name="Oliver K."/>
            <person name="Price C."/>
            <person name="Quail M.A."/>
            <person name="Urushihara H."/>
            <person name="Hernandez J."/>
            <person name="Rabbinowitsch E."/>
            <person name="Steffen D."/>
            <person name="Sanders M."/>
            <person name="Ma J."/>
            <person name="Kohara Y."/>
            <person name="Sharp S."/>
            <person name="Simmonds M."/>
            <person name="Spiegler S."/>
            <person name="Tivey A."/>
            <person name="Sugano S."/>
            <person name="White B."/>
            <person name="Walker D."/>
            <person name="Woodward J."/>
            <person name="Winckler T."/>
            <person name="Tanaka Y."/>
            <person name="Shaulsky G."/>
            <person name="Schleicher M."/>
            <person name="Weinstock G."/>
            <person name="Rosenthal A."/>
            <person name="Cox E.C."/>
            <person name="Chisholm R.L."/>
            <person name="Gibbs R."/>
            <person name="Loomis W.F."/>
            <person name="Platzer M."/>
            <person name="Kay R.R."/>
            <person name="Williams J."/>
            <person name="Dear P.H."/>
            <person name="Noegel A.A."/>
            <person name="Barrell B."/>
            <person name="Kuspa A."/>
        </authorList>
    </citation>
    <scope>NUCLEOTIDE SEQUENCE [LARGE SCALE GENOMIC DNA]</scope>
    <source>
        <strain evidence="1 2">AX4</strain>
    </source>
</reference>
<evidence type="ECO:0000313" key="1">
    <source>
        <dbReference type="EMBL" id="EAL68260.1"/>
    </source>
</evidence>
<gene>
    <name evidence="1" type="ORF">DDB_G0278175</name>
</gene>
<dbReference type="InterPro" id="IPR036465">
    <property type="entry name" value="vWFA_dom_sf"/>
</dbReference>
<proteinExistence type="predicted"/>
<organism evidence="1 2">
    <name type="scientific">Dictyostelium discoideum</name>
    <name type="common">Social amoeba</name>
    <dbReference type="NCBI Taxonomy" id="44689"/>
    <lineage>
        <taxon>Eukaryota</taxon>
        <taxon>Amoebozoa</taxon>
        <taxon>Evosea</taxon>
        <taxon>Eumycetozoa</taxon>
        <taxon>Dictyostelia</taxon>
        <taxon>Dictyosteliales</taxon>
        <taxon>Dictyosteliaceae</taxon>
        <taxon>Dictyostelium</taxon>
    </lineage>
</organism>
<dbReference type="PaxDb" id="44689-DDB0204477"/>
<dbReference type="Gene3D" id="3.40.50.410">
    <property type="entry name" value="von Willebrand factor, type A domain"/>
    <property type="match status" value="1"/>
</dbReference>
<name>Q54YM1_DICDI</name>
<dbReference type="AlphaFoldDB" id="Q54YM1"/>
<dbReference type="InParanoid" id="Q54YM1"/>
<dbReference type="KEGG" id="ddi:DDB_G0278175"/>